<evidence type="ECO:0000256" key="1">
    <source>
        <dbReference type="ARBA" id="ARBA00022679"/>
    </source>
</evidence>
<dbReference type="InterPro" id="IPR000182">
    <property type="entry name" value="GNAT_dom"/>
</dbReference>
<evidence type="ECO:0000313" key="4">
    <source>
        <dbReference type="EMBL" id="QDU67482.1"/>
    </source>
</evidence>
<dbReference type="InterPro" id="IPR016181">
    <property type="entry name" value="Acyl_CoA_acyltransferase"/>
</dbReference>
<evidence type="ECO:0000259" key="3">
    <source>
        <dbReference type="PROSITE" id="PS51186"/>
    </source>
</evidence>
<name>A0A518BKI5_9BACT</name>
<protein>
    <submittedName>
        <fullName evidence="4">Putative acetyltransferase</fullName>
    </submittedName>
</protein>
<dbReference type="EMBL" id="CP036287">
    <property type="protein sequence ID" value="QDU67482.1"/>
    <property type="molecule type" value="Genomic_DNA"/>
</dbReference>
<reference evidence="4 5" key="1">
    <citation type="submission" date="2019-02" db="EMBL/GenBank/DDBJ databases">
        <title>Deep-cultivation of Planctomycetes and their phenomic and genomic characterization uncovers novel biology.</title>
        <authorList>
            <person name="Wiegand S."/>
            <person name="Jogler M."/>
            <person name="Boedeker C."/>
            <person name="Pinto D."/>
            <person name="Vollmers J."/>
            <person name="Rivas-Marin E."/>
            <person name="Kohn T."/>
            <person name="Peeters S.H."/>
            <person name="Heuer A."/>
            <person name="Rast P."/>
            <person name="Oberbeckmann S."/>
            <person name="Bunk B."/>
            <person name="Jeske O."/>
            <person name="Meyerdierks A."/>
            <person name="Storesund J.E."/>
            <person name="Kallscheuer N."/>
            <person name="Luecker S."/>
            <person name="Lage O.M."/>
            <person name="Pohl T."/>
            <person name="Merkel B.J."/>
            <person name="Hornburger P."/>
            <person name="Mueller R.-W."/>
            <person name="Bruemmer F."/>
            <person name="Labrenz M."/>
            <person name="Spormann A.M."/>
            <person name="Op den Camp H."/>
            <person name="Overmann J."/>
            <person name="Amann R."/>
            <person name="Jetten M.S.M."/>
            <person name="Mascher T."/>
            <person name="Medema M.H."/>
            <person name="Devos D.P."/>
            <person name="Kaster A.-K."/>
            <person name="Ovreas L."/>
            <person name="Rohde M."/>
            <person name="Galperin M.Y."/>
            <person name="Jogler C."/>
        </authorList>
    </citation>
    <scope>NUCLEOTIDE SEQUENCE [LARGE SCALE GENOMIC DNA]</scope>
    <source>
        <strain evidence="4 5">Pla133</strain>
    </source>
</reference>
<evidence type="ECO:0000313" key="5">
    <source>
        <dbReference type="Proteomes" id="UP000316921"/>
    </source>
</evidence>
<dbReference type="InterPro" id="IPR050832">
    <property type="entry name" value="Bact_Acetyltransf"/>
</dbReference>
<sequence>MVDVERAGPEQWERVRALRLAALADVPDAFGRQLADERDLDPAFWRGRLEGARAATFLASIEGRDVGLVTGAHIVAEVVGGDSPEAAASGGAPQVGAGLYSMWVEASARGRGVGDRLVEAVVDWARRRGCSRLLLDVGDDNGPAIGLYLRHGFAPTGRRSCLPPPREHVTEHELALRL</sequence>
<dbReference type="RefSeq" id="WP_145065706.1">
    <property type="nucleotide sequence ID" value="NZ_CP036287.1"/>
</dbReference>
<dbReference type="PANTHER" id="PTHR43877">
    <property type="entry name" value="AMINOALKYLPHOSPHONATE N-ACETYLTRANSFERASE-RELATED-RELATED"/>
    <property type="match status" value="1"/>
</dbReference>
<dbReference type="Gene3D" id="3.40.630.30">
    <property type="match status" value="1"/>
</dbReference>
<keyword evidence="2" id="KW-0012">Acyltransferase</keyword>
<dbReference type="AlphaFoldDB" id="A0A518BKI5"/>
<accession>A0A518BKI5</accession>
<dbReference type="PROSITE" id="PS51186">
    <property type="entry name" value="GNAT"/>
    <property type="match status" value="1"/>
</dbReference>
<keyword evidence="1 4" id="KW-0808">Transferase</keyword>
<proteinExistence type="predicted"/>
<dbReference type="SUPFAM" id="SSF55729">
    <property type="entry name" value="Acyl-CoA N-acyltransferases (Nat)"/>
    <property type="match status" value="1"/>
</dbReference>
<dbReference type="KEGG" id="pbap:Pla133_25650"/>
<organism evidence="4 5">
    <name type="scientific">Engelhardtia mirabilis</name>
    <dbReference type="NCBI Taxonomy" id="2528011"/>
    <lineage>
        <taxon>Bacteria</taxon>
        <taxon>Pseudomonadati</taxon>
        <taxon>Planctomycetota</taxon>
        <taxon>Planctomycetia</taxon>
        <taxon>Planctomycetia incertae sedis</taxon>
        <taxon>Engelhardtia</taxon>
    </lineage>
</organism>
<dbReference type="Pfam" id="PF00583">
    <property type="entry name" value="Acetyltransf_1"/>
    <property type="match status" value="1"/>
</dbReference>
<feature type="domain" description="N-acetyltransferase" evidence="3">
    <location>
        <begin position="2"/>
        <end position="178"/>
    </location>
</feature>
<gene>
    <name evidence="4" type="ORF">Pla133_25650</name>
</gene>
<dbReference type="CDD" id="cd04301">
    <property type="entry name" value="NAT_SF"/>
    <property type="match status" value="1"/>
</dbReference>
<dbReference type="PANTHER" id="PTHR43877:SF2">
    <property type="entry name" value="AMINOALKYLPHOSPHONATE N-ACETYLTRANSFERASE-RELATED"/>
    <property type="match status" value="1"/>
</dbReference>
<dbReference type="GO" id="GO:0016747">
    <property type="term" value="F:acyltransferase activity, transferring groups other than amino-acyl groups"/>
    <property type="evidence" value="ECO:0007669"/>
    <property type="project" value="InterPro"/>
</dbReference>
<keyword evidence="5" id="KW-1185">Reference proteome</keyword>
<evidence type="ECO:0000256" key="2">
    <source>
        <dbReference type="ARBA" id="ARBA00023315"/>
    </source>
</evidence>
<dbReference type="Proteomes" id="UP000316921">
    <property type="component" value="Chromosome"/>
</dbReference>